<protein>
    <submittedName>
        <fullName evidence="1">Uncharacterized protein</fullName>
    </submittedName>
</protein>
<evidence type="ECO:0000313" key="1">
    <source>
        <dbReference type="EMBL" id="KYO22153.1"/>
    </source>
</evidence>
<dbReference type="EMBL" id="AKHW03006283">
    <property type="protein sequence ID" value="KYO22153.1"/>
    <property type="molecule type" value="Genomic_DNA"/>
</dbReference>
<sequence length="174" mass="19781">MRHGHSVSCEGSAHLESRLLYFVIYTCGSGSSTDATGAVAIFAGSLLFMVWKPAEQVKSGTPSREKEWKCRSITSSERASTEQGSVHMKHDFKCALPLPQQIFMQATGSKEKREKHALQFRVNCLETDLDLCNCIHILFTWLQLWGQILHKQEKSVESVELHPFPYQLRIWLLS</sequence>
<proteinExistence type="predicted"/>
<evidence type="ECO:0000313" key="2">
    <source>
        <dbReference type="Proteomes" id="UP000050525"/>
    </source>
</evidence>
<organism evidence="1 2">
    <name type="scientific">Alligator mississippiensis</name>
    <name type="common">American alligator</name>
    <dbReference type="NCBI Taxonomy" id="8496"/>
    <lineage>
        <taxon>Eukaryota</taxon>
        <taxon>Metazoa</taxon>
        <taxon>Chordata</taxon>
        <taxon>Craniata</taxon>
        <taxon>Vertebrata</taxon>
        <taxon>Euteleostomi</taxon>
        <taxon>Archelosauria</taxon>
        <taxon>Archosauria</taxon>
        <taxon>Crocodylia</taxon>
        <taxon>Alligatoridae</taxon>
        <taxon>Alligatorinae</taxon>
        <taxon>Alligator</taxon>
    </lineage>
</organism>
<name>A0A151MCB4_ALLMI</name>
<dbReference type="Proteomes" id="UP000050525">
    <property type="component" value="Unassembled WGS sequence"/>
</dbReference>
<keyword evidence="2" id="KW-1185">Reference proteome</keyword>
<comment type="caution">
    <text evidence="1">The sequence shown here is derived from an EMBL/GenBank/DDBJ whole genome shotgun (WGS) entry which is preliminary data.</text>
</comment>
<gene>
    <name evidence="1" type="ORF">Y1Q_0000749</name>
</gene>
<dbReference type="AlphaFoldDB" id="A0A151MCB4"/>
<reference evidence="1 2" key="1">
    <citation type="journal article" date="2012" name="Genome Biol.">
        <title>Sequencing three crocodilian genomes to illuminate the evolution of archosaurs and amniotes.</title>
        <authorList>
            <person name="St John J.A."/>
            <person name="Braun E.L."/>
            <person name="Isberg S.R."/>
            <person name="Miles L.G."/>
            <person name="Chong A.Y."/>
            <person name="Gongora J."/>
            <person name="Dalzell P."/>
            <person name="Moran C."/>
            <person name="Bed'hom B."/>
            <person name="Abzhanov A."/>
            <person name="Burgess S.C."/>
            <person name="Cooksey A.M."/>
            <person name="Castoe T.A."/>
            <person name="Crawford N.G."/>
            <person name="Densmore L.D."/>
            <person name="Drew J.C."/>
            <person name="Edwards S.V."/>
            <person name="Faircloth B.C."/>
            <person name="Fujita M.K."/>
            <person name="Greenwold M.J."/>
            <person name="Hoffmann F.G."/>
            <person name="Howard J.M."/>
            <person name="Iguchi T."/>
            <person name="Janes D.E."/>
            <person name="Khan S.Y."/>
            <person name="Kohno S."/>
            <person name="de Koning A.J."/>
            <person name="Lance S.L."/>
            <person name="McCarthy F.M."/>
            <person name="McCormack J.E."/>
            <person name="Merchant M.E."/>
            <person name="Peterson D.G."/>
            <person name="Pollock D.D."/>
            <person name="Pourmand N."/>
            <person name="Raney B.J."/>
            <person name="Roessler K.A."/>
            <person name="Sanford J.R."/>
            <person name="Sawyer R.H."/>
            <person name="Schmidt C.J."/>
            <person name="Triplett E.W."/>
            <person name="Tuberville T.D."/>
            <person name="Venegas-Anaya M."/>
            <person name="Howard J.T."/>
            <person name="Jarvis E.D."/>
            <person name="Guillette L.J.Jr."/>
            <person name="Glenn T.C."/>
            <person name="Green R.E."/>
            <person name="Ray D.A."/>
        </authorList>
    </citation>
    <scope>NUCLEOTIDE SEQUENCE [LARGE SCALE GENOMIC DNA]</scope>
    <source>
        <strain evidence="1">KSC_2009_1</strain>
    </source>
</reference>
<accession>A0A151MCB4</accession>